<evidence type="ECO:0000256" key="1">
    <source>
        <dbReference type="SAM" id="MobiDB-lite"/>
    </source>
</evidence>
<accession>A0ABW5S2U9</accession>
<feature type="domain" description="SPOR" evidence="2">
    <location>
        <begin position="26"/>
        <end position="65"/>
    </location>
</feature>
<proteinExistence type="predicted"/>
<dbReference type="RefSeq" id="WP_253065603.1">
    <property type="nucleotide sequence ID" value="NZ_JAMXWM010000052.1"/>
</dbReference>
<dbReference type="InterPro" id="IPR007730">
    <property type="entry name" value="SPOR-like_dom"/>
</dbReference>
<dbReference type="Proteomes" id="UP001597399">
    <property type="component" value="Unassembled WGS sequence"/>
</dbReference>
<dbReference type="PROSITE" id="PS51724">
    <property type="entry name" value="SPOR"/>
    <property type="match status" value="1"/>
</dbReference>
<name>A0ABW5S2U9_9BACL</name>
<dbReference type="SUPFAM" id="SSF110997">
    <property type="entry name" value="Sporulation related repeat"/>
    <property type="match status" value="1"/>
</dbReference>
<dbReference type="EMBL" id="JBHUMQ010000016">
    <property type="protein sequence ID" value="MFD2693367.1"/>
    <property type="molecule type" value="Genomic_DNA"/>
</dbReference>
<keyword evidence="4" id="KW-1185">Reference proteome</keyword>
<evidence type="ECO:0000313" key="3">
    <source>
        <dbReference type="EMBL" id="MFD2693367.1"/>
    </source>
</evidence>
<evidence type="ECO:0000259" key="2">
    <source>
        <dbReference type="PROSITE" id="PS51724"/>
    </source>
</evidence>
<dbReference type="Pfam" id="PF05036">
    <property type="entry name" value="SPOR"/>
    <property type="match status" value="1"/>
</dbReference>
<evidence type="ECO:0000313" key="4">
    <source>
        <dbReference type="Proteomes" id="UP001597399"/>
    </source>
</evidence>
<protein>
    <submittedName>
        <fullName evidence="3">SPOR domain-containing protein</fullName>
    </submittedName>
</protein>
<dbReference type="InterPro" id="IPR036680">
    <property type="entry name" value="SPOR-like_sf"/>
</dbReference>
<sequence length="65" mass="7207">MIIHLDAGHGGKDSGTTSRHETSEEINTTTTYSVQIGAFKDRKKADLLVKKAEKTGFKPFIERSK</sequence>
<feature type="region of interest" description="Disordered" evidence="1">
    <location>
        <begin position="1"/>
        <end position="28"/>
    </location>
</feature>
<dbReference type="Gene3D" id="3.30.70.1070">
    <property type="entry name" value="Sporulation related repeat"/>
    <property type="match status" value="1"/>
</dbReference>
<feature type="compositionally biased region" description="Basic and acidic residues" evidence="1">
    <location>
        <begin position="1"/>
        <end position="23"/>
    </location>
</feature>
<gene>
    <name evidence="3" type="ORF">ACFSUE_06935</name>
</gene>
<organism evidence="3 4">
    <name type="scientific">Sporolactobacillus shoreicorticis</name>
    <dbReference type="NCBI Taxonomy" id="1923877"/>
    <lineage>
        <taxon>Bacteria</taxon>
        <taxon>Bacillati</taxon>
        <taxon>Bacillota</taxon>
        <taxon>Bacilli</taxon>
        <taxon>Bacillales</taxon>
        <taxon>Sporolactobacillaceae</taxon>
        <taxon>Sporolactobacillus</taxon>
    </lineage>
</organism>
<comment type="caution">
    <text evidence="3">The sequence shown here is derived from an EMBL/GenBank/DDBJ whole genome shotgun (WGS) entry which is preliminary data.</text>
</comment>
<reference evidence="4" key="1">
    <citation type="journal article" date="2019" name="Int. J. Syst. Evol. Microbiol.">
        <title>The Global Catalogue of Microorganisms (GCM) 10K type strain sequencing project: providing services to taxonomists for standard genome sequencing and annotation.</title>
        <authorList>
            <consortium name="The Broad Institute Genomics Platform"/>
            <consortium name="The Broad Institute Genome Sequencing Center for Infectious Disease"/>
            <person name="Wu L."/>
            <person name="Ma J."/>
        </authorList>
    </citation>
    <scope>NUCLEOTIDE SEQUENCE [LARGE SCALE GENOMIC DNA]</scope>
    <source>
        <strain evidence="4">TISTR 2466</strain>
    </source>
</reference>